<sequence length="160" mass="16808">MTTIWQRSVRFACFAGLACVLAAITTTVVAEDKPGDIRGTTLDPTADNLAATWRKANLVLPASLTGRERWQGIPSAAPEVTGKAPLVVLLHGSSGVAPAVKDFQVWLADTMGLASVAPDSLAIQDRLTFAGLGRDLRTRPRAAPRRTHACAGSFEGMGLG</sequence>
<feature type="chain" id="PRO_5041705619" description="Dienelactone hydrolase domain-containing protein" evidence="1">
    <location>
        <begin position="31"/>
        <end position="160"/>
    </location>
</feature>
<feature type="signal peptide" evidence="1">
    <location>
        <begin position="1"/>
        <end position="30"/>
    </location>
</feature>
<evidence type="ECO:0008006" key="4">
    <source>
        <dbReference type="Google" id="ProtNLM"/>
    </source>
</evidence>
<dbReference type="Proteomes" id="UP000625079">
    <property type="component" value="Unassembled WGS sequence"/>
</dbReference>
<proteinExistence type="predicted"/>
<organism evidence="2 3">
    <name type="scientific">Bradyrhizobium guangdongense</name>
    <dbReference type="NCBI Taxonomy" id="1325090"/>
    <lineage>
        <taxon>Bacteria</taxon>
        <taxon>Pseudomonadati</taxon>
        <taxon>Pseudomonadota</taxon>
        <taxon>Alphaproteobacteria</taxon>
        <taxon>Hyphomicrobiales</taxon>
        <taxon>Nitrobacteraceae</taxon>
        <taxon>Bradyrhizobium</taxon>
    </lineage>
</organism>
<evidence type="ECO:0000313" key="3">
    <source>
        <dbReference type="Proteomes" id="UP000625079"/>
    </source>
</evidence>
<dbReference type="InterPro" id="IPR029058">
    <property type="entry name" value="AB_hydrolase_fold"/>
</dbReference>
<evidence type="ECO:0000256" key="1">
    <source>
        <dbReference type="SAM" id="SignalP"/>
    </source>
</evidence>
<dbReference type="RefSeq" id="WP_308421716.1">
    <property type="nucleotide sequence ID" value="NZ_BMHC01000019.1"/>
</dbReference>
<dbReference type="EMBL" id="BMHC01000019">
    <property type="protein sequence ID" value="GGI30884.1"/>
    <property type="molecule type" value="Genomic_DNA"/>
</dbReference>
<dbReference type="Gene3D" id="3.40.50.1820">
    <property type="entry name" value="alpha/beta hydrolase"/>
    <property type="match status" value="1"/>
</dbReference>
<reference evidence="2" key="1">
    <citation type="journal article" date="2014" name="Int. J. Syst. Evol. Microbiol.">
        <title>Complete genome sequence of Corynebacterium casei LMG S-19264T (=DSM 44701T), isolated from a smear-ripened cheese.</title>
        <authorList>
            <consortium name="US DOE Joint Genome Institute (JGI-PGF)"/>
            <person name="Walter F."/>
            <person name="Albersmeier A."/>
            <person name="Kalinowski J."/>
            <person name="Ruckert C."/>
        </authorList>
    </citation>
    <scope>NUCLEOTIDE SEQUENCE</scope>
    <source>
        <strain evidence="2">CGMCC 1.15034</strain>
    </source>
</reference>
<dbReference type="SUPFAM" id="SSF53474">
    <property type="entry name" value="alpha/beta-Hydrolases"/>
    <property type="match status" value="1"/>
</dbReference>
<keyword evidence="1" id="KW-0732">Signal</keyword>
<name>A0AA88BB79_9BRAD</name>
<comment type="caution">
    <text evidence="2">The sequence shown here is derived from an EMBL/GenBank/DDBJ whole genome shotgun (WGS) entry which is preliminary data.</text>
</comment>
<accession>A0AA88BB79</accession>
<reference evidence="2" key="2">
    <citation type="submission" date="2022-12" db="EMBL/GenBank/DDBJ databases">
        <authorList>
            <person name="Sun Q."/>
            <person name="Zhou Y."/>
        </authorList>
    </citation>
    <scope>NUCLEOTIDE SEQUENCE</scope>
    <source>
        <strain evidence="2">CGMCC 1.15034</strain>
    </source>
</reference>
<dbReference type="AlphaFoldDB" id="A0AA88BB79"/>
<evidence type="ECO:0000313" key="2">
    <source>
        <dbReference type="EMBL" id="GGI30884.1"/>
    </source>
</evidence>
<gene>
    <name evidence="2" type="ORF">GCM10010987_61660</name>
</gene>
<protein>
    <recommendedName>
        <fullName evidence="4">Dienelactone hydrolase domain-containing protein</fullName>
    </recommendedName>
</protein>